<dbReference type="InParanoid" id="C7QEF9"/>
<dbReference type="RefSeq" id="WP_012786143.1">
    <property type="nucleotide sequence ID" value="NC_013131.1"/>
</dbReference>
<dbReference type="KEGG" id="cai:Caci_1930"/>
<dbReference type="Proteomes" id="UP000000851">
    <property type="component" value="Chromosome"/>
</dbReference>
<dbReference type="OrthoDB" id="4332009at2"/>
<evidence type="ECO:0000313" key="1">
    <source>
        <dbReference type="EMBL" id="ACU70850.1"/>
    </source>
</evidence>
<dbReference type="EMBL" id="CP001700">
    <property type="protein sequence ID" value="ACU70850.1"/>
    <property type="molecule type" value="Genomic_DNA"/>
</dbReference>
<evidence type="ECO:0000313" key="2">
    <source>
        <dbReference type="Proteomes" id="UP000000851"/>
    </source>
</evidence>
<dbReference type="eggNOG" id="COG3878">
    <property type="taxonomic scope" value="Bacteria"/>
</dbReference>
<protein>
    <recommendedName>
        <fullName evidence="3">DUF1963 domain-containing protein</fullName>
    </recommendedName>
</protein>
<dbReference type="AlphaFoldDB" id="C7QEF9"/>
<accession>C7QEF9</accession>
<keyword evidence="2" id="KW-1185">Reference proteome</keyword>
<dbReference type="InterPro" id="IPR035948">
    <property type="entry name" value="YwqG-like_sf"/>
</dbReference>
<proteinExistence type="predicted"/>
<dbReference type="HOGENOM" id="CLU_038469_0_0_11"/>
<evidence type="ECO:0008006" key="3">
    <source>
        <dbReference type="Google" id="ProtNLM"/>
    </source>
</evidence>
<reference evidence="1 2" key="1">
    <citation type="journal article" date="2009" name="Stand. Genomic Sci.">
        <title>Complete genome sequence of Catenulispora acidiphila type strain (ID 139908).</title>
        <authorList>
            <person name="Copeland A."/>
            <person name="Lapidus A."/>
            <person name="Glavina Del Rio T."/>
            <person name="Nolan M."/>
            <person name="Lucas S."/>
            <person name="Chen F."/>
            <person name="Tice H."/>
            <person name="Cheng J.F."/>
            <person name="Bruce D."/>
            <person name="Goodwin L."/>
            <person name="Pitluck S."/>
            <person name="Mikhailova N."/>
            <person name="Pati A."/>
            <person name="Ivanova N."/>
            <person name="Mavromatis K."/>
            <person name="Chen A."/>
            <person name="Palaniappan K."/>
            <person name="Chain P."/>
            <person name="Land M."/>
            <person name="Hauser L."/>
            <person name="Chang Y.J."/>
            <person name="Jeffries C.D."/>
            <person name="Chertkov O."/>
            <person name="Brettin T."/>
            <person name="Detter J.C."/>
            <person name="Han C."/>
            <person name="Ali Z."/>
            <person name="Tindall B.J."/>
            <person name="Goker M."/>
            <person name="Bristow J."/>
            <person name="Eisen J.A."/>
            <person name="Markowitz V."/>
            <person name="Hugenholtz P."/>
            <person name="Kyrpides N.C."/>
            <person name="Klenk H.P."/>
        </authorList>
    </citation>
    <scope>NUCLEOTIDE SEQUENCE [LARGE SCALE GENOMIC DNA]</scope>
    <source>
        <strain evidence="2">DSM 44928 / JCM 14897 / NBRC 102108 / NRRL B-24433 / ID139908</strain>
    </source>
</reference>
<sequence length="303" mass="33324">MVRTTPPRPVDVEALIPEVAPFRRTAIRLHPRPGDPGPLDSSVGGPLLWPADEPWPVCPEPTHSHSIEWPEVKTTTKPVPLVSIVQVHRRDVPHLAFPRGTDLLQVLWCPFIIDGCASAPQVYWRDADSIEQVRPDVPDQVDIAPADRIPGACVVHPEQVTEYPTSDLPFDLLTALLPRFESLRAETGWIFDHHLAAAPGIKLGGYPSWKQESCWPSCTACGTKMQHLLTVDSREFDGSSWRTWLPVEERTGATGREERAPQEAAGSAVSEAAGIMIGDAGGIYIFECAQCPDRPVGWWGDCS</sequence>
<dbReference type="SUPFAM" id="SSF103032">
    <property type="entry name" value="Hypothetical protein YwqG"/>
    <property type="match status" value="1"/>
</dbReference>
<name>C7QEF9_CATAD</name>
<gene>
    <name evidence="1" type="ordered locus">Caci_1930</name>
</gene>
<organism evidence="1 2">
    <name type="scientific">Catenulispora acidiphila (strain DSM 44928 / JCM 14897 / NBRC 102108 / NRRL B-24433 / ID139908)</name>
    <dbReference type="NCBI Taxonomy" id="479433"/>
    <lineage>
        <taxon>Bacteria</taxon>
        <taxon>Bacillati</taxon>
        <taxon>Actinomycetota</taxon>
        <taxon>Actinomycetes</taxon>
        <taxon>Catenulisporales</taxon>
        <taxon>Catenulisporaceae</taxon>
        <taxon>Catenulispora</taxon>
    </lineage>
</organism>
<dbReference type="Gene3D" id="2.30.320.10">
    <property type="entry name" value="YwqG-like"/>
    <property type="match status" value="1"/>
</dbReference>